<feature type="transmembrane region" description="Helical" evidence="7">
    <location>
        <begin position="73"/>
        <end position="90"/>
    </location>
</feature>
<evidence type="ECO:0000256" key="5">
    <source>
        <dbReference type="ARBA" id="ARBA00022989"/>
    </source>
</evidence>
<feature type="transmembrane region" description="Helical" evidence="7">
    <location>
        <begin position="12"/>
        <end position="31"/>
    </location>
</feature>
<protein>
    <submittedName>
        <fullName evidence="9">Putative metabolite transport protein</fullName>
    </submittedName>
</protein>
<evidence type="ECO:0000256" key="6">
    <source>
        <dbReference type="ARBA" id="ARBA00023136"/>
    </source>
</evidence>
<comment type="subcellular location">
    <subcellularLocation>
        <location evidence="1">Membrane</location>
        <topology evidence="1">Multi-pass membrane protein</topology>
    </subcellularLocation>
</comment>
<evidence type="ECO:0000256" key="7">
    <source>
        <dbReference type="SAM" id="Phobius"/>
    </source>
</evidence>
<feature type="transmembrane region" description="Helical" evidence="7">
    <location>
        <begin position="161"/>
        <end position="183"/>
    </location>
</feature>
<feature type="transmembrane region" description="Helical" evidence="7">
    <location>
        <begin position="437"/>
        <end position="457"/>
    </location>
</feature>
<feature type="transmembrane region" description="Helical" evidence="7">
    <location>
        <begin position="396"/>
        <end position="416"/>
    </location>
</feature>
<feature type="transmembrane region" description="Helical" evidence="7">
    <location>
        <begin position="463"/>
        <end position="486"/>
    </location>
</feature>
<evidence type="ECO:0000259" key="8">
    <source>
        <dbReference type="PROSITE" id="PS50850"/>
    </source>
</evidence>
<keyword evidence="4 7" id="KW-0812">Transmembrane</keyword>
<dbReference type="PRINTS" id="PR00171">
    <property type="entry name" value="SUGRTRNSPORT"/>
</dbReference>
<feature type="domain" description="Major facilitator superfamily (MFS) profile" evidence="8">
    <location>
        <begin position="18"/>
        <end position="490"/>
    </location>
</feature>
<dbReference type="GO" id="GO:0016020">
    <property type="term" value="C:membrane"/>
    <property type="evidence" value="ECO:0007669"/>
    <property type="project" value="UniProtKB-SubCell"/>
</dbReference>
<evidence type="ECO:0000256" key="4">
    <source>
        <dbReference type="ARBA" id="ARBA00022692"/>
    </source>
</evidence>
<dbReference type="InterPro" id="IPR005829">
    <property type="entry name" value="Sugar_transporter_CS"/>
</dbReference>
<keyword evidence="10" id="KW-1185">Reference proteome</keyword>
<evidence type="ECO:0000313" key="9">
    <source>
        <dbReference type="EMBL" id="RKF66810.1"/>
    </source>
</evidence>
<accession>A0A420I903</accession>
<dbReference type="PROSITE" id="PS50850">
    <property type="entry name" value="MFS"/>
    <property type="match status" value="1"/>
</dbReference>
<name>A0A420I903_9PEZI</name>
<dbReference type="InterPro" id="IPR020846">
    <property type="entry name" value="MFS_dom"/>
</dbReference>
<organism evidence="9 10">
    <name type="scientific">Golovinomyces cichoracearum</name>
    <dbReference type="NCBI Taxonomy" id="62708"/>
    <lineage>
        <taxon>Eukaryota</taxon>
        <taxon>Fungi</taxon>
        <taxon>Dikarya</taxon>
        <taxon>Ascomycota</taxon>
        <taxon>Pezizomycotina</taxon>
        <taxon>Leotiomycetes</taxon>
        <taxon>Erysiphales</taxon>
        <taxon>Erysiphaceae</taxon>
        <taxon>Golovinomyces</taxon>
    </lineage>
</organism>
<evidence type="ECO:0000256" key="3">
    <source>
        <dbReference type="ARBA" id="ARBA00022448"/>
    </source>
</evidence>
<dbReference type="Pfam" id="PF00083">
    <property type="entry name" value="Sugar_tr"/>
    <property type="match status" value="1"/>
</dbReference>
<dbReference type="STRING" id="62708.A0A420I903"/>
<keyword evidence="3" id="KW-0813">Transport</keyword>
<dbReference type="EMBL" id="MCBQ01011083">
    <property type="protein sequence ID" value="RKF66810.1"/>
    <property type="molecule type" value="Genomic_DNA"/>
</dbReference>
<gene>
    <name evidence="9" type="ORF">GcM3_110020</name>
</gene>
<dbReference type="GO" id="GO:0015149">
    <property type="term" value="F:hexose transmembrane transporter activity"/>
    <property type="evidence" value="ECO:0007669"/>
    <property type="project" value="TreeGrafter"/>
</dbReference>
<dbReference type="Proteomes" id="UP000283383">
    <property type="component" value="Unassembled WGS sequence"/>
</dbReference>
<evidence type="ECO:0000313" key="10">
    <source>
        <dbReference type="Proteomes" id="UP000283383"/>
    </source>
</evidence>
<comment type="similarity">
    <text evidence="2">Belongs to the major facilitator superfamily. Sugar transporter (TC 2.A.1.1) family.</text>
</comment>
<dbReference type="PANTHER" id="PTHR23503:SF8">
    <property type="entry name" value="FACILITATED GLUCOSE TRANSPORTER PROTEIN 1"/>
    <property type="match status" value="1"/>
</dbReference>
<dbReference type="PROSITE" id="PS00217">
    <property type="entry name" value="SUGAR_TRANSPORT_2"/>
    <property type="match status" value="1"/>
</dbReference>
<dbReference type="PANTHER" id="PTHR23503">
    <property type="entry name" value="SOLUTE CARRIER FAMILY 2"/>
    <property type="match status" value="1"/>
</dbReference>
<reference evidence="9 10" key="1">
    <citation type="journal article" date="2018" name="BMC Genomics">
        <title>Comparative genome analyses reveal sequence features reflecting distinct modes of host-adaptation between dicot and monocot powdery mildew.</title>
        <authorList>
            <person name="Wu Y."/>
            <person name="Ma X."/>
            <person name="Pan Z."/>
            <person name="Kale S.D."/>
            <person name="Song Y."/>
            <person name="King H."/>
            <person name="Zhang Q."/>
            <person name="Presley C."/>
            <person name="Deng X."/>
            <person name="Wei C.I."/>
            <person name="Xiao S."/>
        </authorList>
    </citation>
    <scope>NUCLEOTIDE SEQUENCE [LARGE SCALE GENOMIC DNA]</scope>
    <source>
        <strain evidence="9">UMSG3</strain>
    </source>
</reference>
<evidence type="ECO:0000256" key="1">
    <source>
        <dbReference type="ARBA" id="ARBA00004141"/>
    </source>
</evidence>
<dbReference type="InterPro" id="IPR036259">
    <property type="entry name" value="MFS_trans_sf"/>
</dbReference>
<feature type="transmembrane region" description="Helical" evidence="7">
    <location>
        <begin position="337"/>
        <end position="358"/>
    </location>
</feature>
<dbReference type="InterPro" id="IPR045263">
    <property type="entry name" value="GLUT"/>
</dbReference>
<dbReference type="AlphaFoldDB" id="A0A420I903"/>
<feature type="transmembrane region" description="Helical" evidence="7">
    <location>
        <begin position="189"/>
        <end position="210"/>
    </location>
</feature>
<feature type="transmembrane region" description="Helical" evidence="7">
    <location>
        <begin position="370"/>
        <end position="390"/>
    </location>
</feature>
<dbReference type="InterPro" id="IPR003663">
    <property type="entry name" value="Sugar/inositol_transpt"/>
</dbReference>
<proteinExistence type="inferred from homology"/>
<dbReference type="Gene3D" id="1.20.1250.20">
    <property type="entry name" value="MFS general substrate transporter like domains"/>
    <property type="match status" value="1"/>
</dbReference>
<dbReference type="InterPro" id="IPR005828">
    <property type="entry name" value="MFS_sugar_transport-like"/>
</dbReference>
<dbReference type="SUPFAM" id="SSF103473">
    <property type="entry name" value="MFS general substrate transporter"/>
    <property type="match status" value="1"/>
</dbReference>
<feature type="transmembrane region" description="Helical" evidence="7">
    <location>
        <begin position="300"/>
        <end position="317"/>
    </location>
</feature>
<comment type="caution">
    <text evidence="9">The sequence shown here is derived from an EMBL/GenBank/DDBJ whole genome shotgun (WGS) entry which is preliminary data.</text>
</comment>
<keyword evidence="6 7" id="KW-0472">Membrane</keyword>
<keyword evidence="5 7" id="KW-1133">Transmembrane helix</keyword>
<feature type="transmembrane region" description="Helical" evidence="7">
    <location>
        <begin position="132"/>
        <end position="149"/>
    </location>
</feature>
<sequence>MSTIGQFRSEITFVLVISIIISTLCPFQYGLHLAELNAPQDMIICETKPVTDKLISSKNFQFLDCIQMTEAEFAFLTSVYILGGLIGAILAGPASGRYGRLLSMRLSCLFFTIGSILETVSDSVPTMSTGRFINGLGAGTATVVTPLYIHEIAPPKMRGLLGTMTQIMICLGILTTQTLGYIFSRDAQWRIIIGFGAGLGIFSLVALFFIPESPTWLAANNNLQLAKKIMQRIRGADHSTRGEIAKWNNHSDTFTEEDPLLTSTDQHHIGQSGPYNSRDLITNNTEPQQKGFFSLIRDPSYRPATFILIGIMFAQQFSGVNSVNLYSVSLFRGALPVSSMFLTILISCINIVVTILCAPLSDIIGNKKCLLISIIGMGIMSFCLAISLILTKQLLSAIFVVLFVISFAVGLGPVPFRMASELVGEEAVSAAQSWSLAGNYISTYIVAQFFPIVNFWMNAKWGGMGWVYFLFTAFLGMSAIFVALLVPQSKGKVKTVEVDSQATGEDITVQNSSGIHQSF</sequence>
<evidence type="ECO:0000256" key="2">
    <source>
        <dbReference type="ARBA" id="ARBA00010992"/>
    </source>
</evidence>